<protein>
    <submittedName>
        <fullName evidence="2">Uncharacterized protein</fullName>
    </submittedName>
</protein>
<evidence type="ECO:0000256" key="1">
    <source>
        <dbReference type="SAM" id="MobiDB-lite"/>
    </source>
</evidence>
<proteinExistence type="predicted"/>
<name>A0AAU7YUC2_9BACT</name>
<dbReference type="KEGG" id="tgi:RBB81_00080"/>
<gene>
    <name evidence="2" type="ORF">RBB81_00080</name>
</gene>
<reference evidence="2" key="2">
    <citation type="journal article" date="2024" name="Environ. Microbiol.">
        <title>Genome analysis and description of Tunturibacter gen. nov. expands the diversity of Terriglobia in tundra soils.</title>
        <authorList>
            <person name="Messyasz A."/>
            <person name="Mannisto M.K."/>
            <person name="Kerkhof L.J."/>
            <person name="Haggblom M.M."/>
        </authorList>
    </citation>
    <scope>NUCLEOTIDE SEQUENCE</scope>
    <source>
        <strain evidence="2">M8UP39</strain>
    </source>
</reference>
<reference evidence="2" key="1">
    <citation type="submission" date="2023-08" db="EMBL/GenBank/DDBJ databases">
        <authorList>
            <person name="Messyasz A."/>
            <person name="Mannisto M.K."/>
            <person name="Kerkhof L.J."/>
            <person name="Haggblom M."/>
        </authorList>
    </citation>
    <scope>NUCLEOTIDE SEQUENCE</scope>
    <source>
        <strain evidence="2">M8UP39</strain>
        <plasmid evidence="2">unnamed</plasmid>
    </source>
</reference>
<accession>A0AAU7YUC2</accession>
<keyword evidence="2" id="KW-0614">Plasmid</keyword>
<dbReference type="Gene3D" id="1.20.120.1490">
    <property type="match status" value="1"/>
</dbReference>
<sequence>MYITTHYAKNIANAIANLALYSALALSPLAAVGQMPMPSAQPAPAQTRADAAVQPQDTQAQITQLKQQVAQLQVALQQSRVKKTNPSKSTMNSANPAMGKGDDSGEMGGISSGAATPPMAPMKDDSGEMSAMAPTGGAMKSGDAKPMRGSGCCGMSMGKPMPKAGGMAGDKMGGMSGGSMPSKNAKDMSGATTTEASPLLHVGAKDFFLDHAKHLNLTPDQKMSLEMIKSSALKHQSTTEMQVAQAQQELWQLTSAEQPVSAQIDGKVWEIAKLNADEQIAFIHSVSASSAVLTADQQAEAIKSMSSPMNPKSKMQKSAETAPMKME</sequence>
<feature type="region of interest" description="Disordered" evidence="1">
    <location>
        <begin position="304"/>
        <end position="327"/>
    </location>
</feature>
<feature type="compositionally biased region" description="Low complexity" evidence="1">
    <location>
        <begin position="304"/>
        <end position="318"/>
    </location>
</feature>
<organism evidence="2">
    <name type="scientific">Tunturiibacter gelidiferens</name>
    <dbReference type="NCBI Taxonomy" id="3069689"/>
    <lineage>
        <taxon>Bacteria</taxon>
        <taxon>Pseudomonadati</taxon>
        <taxon>Acidobacteriota</taxon>
        <taxon>Terriglobia</taxon>
        <taxon>Terriglobales</taxon>
        <taxon>Acidobacteriaceae</taxon>
        <taxon>Tunturiibacter</taxon>
    </lineage>
</organism>
<dbReference type="AlphaFoldDB" id="A0AAU7YUC2"/>
<feature type="region of interest" description="Disordered" evidence="1">
    <location>
        <begin position="80"/>
        <end position="126"/>
    </location>
</feature>
<evidence type="ECO:0000313" key="2">
    <source>
        <dbReference type="EMBL" id="XCB20256.1"/>
    </source>
</evidence>
<geneLocation type="plasmid" evidence="2">
    <name>unnamed</name>
</geneLocation>
<dbReference type="EMBL" id="CP132937">
    <property type="protein sequence ID" value="XCB20256.1"/>
    <property type="molecule type" value="Genomic_DNA"/>
</dbReference>
<dbReference type="RefSeq" id="WP_353070704.1">
    <property type="nucleotide sequence ID" value="NZ_CP132937.1"/>
</dbReference>
<feature type="compositionally biased region" description="Polar residues" evidence="1">
    <location>
        <begin position="86"/>
        <end position="95"/>
    </location>
</feature>